<comment type="similarity">
    <text evidence="1 7 8">Belongs to the universal ribosomal protein uL3 family.</text>
</comment>
<accession>A0A1W1W9D2</accession>
<dbReference type="HAMAP" id="MF_01325_B">
    <property type="entry name" value="Ribosomal_uL3_B"/>
    <property type="match status" value="1"/>
</dbReference>
<evidence type="ECO:0000256" key="1">
    <source>
        <dbReference type="ARBA" id="ARBA00006540"/>
    </source>
</evidence>
<comment type="function">
    <text evidence="7 9">One of the primary rRNA binding proteins, it binds directly near the 3'-end of the 23S rRNA, where it nucleates assembly of the 50S subunit.</text>
</comment>
<dbReference type="PANTHER" id="PTHR11229:SF16">
    <property type="entry name" value="LARGE RIBOSOMAL SUBUNIT PROTEIN UL3C"/>
    <property type="match status" value="1"/>
</dbReference>
<evidence type="ECO:0000256" key="10">
    <source>
        <dbReference type="SAM" id="MobiDB-lite"/>
    </source>
</evidence>
<evidence type="ECO:0000313" key="11">
    <source>
        <dbReference type="EMBL" id="SMC02918.1"/>
    </source>
</evidence>
<dbReference type="AlphaFoldDB" id="A0A1W1W9D2"/>
<dbReference type="SUPFAM" id="SSF50447">
    <property type="entry name" value="Translation proteins"/>
    <property type="match status" value="1"/>
</dbReference>
<dbReference type="GO" id="GO:0022625">
    <property type="term" value="C:cytosolic large ribosomal subunit"/>
    <property type="evidence" value="ECO:0007669"/>
    <property type="project" value="TreeGrafter"/>
</dbReference>
<dbReference type="Gene3D" id="2.40.30.10">
    <property type="entry name" value="Translation factors"/>
    <property type="match status" value="1"/>
</dbReference>
<dbReference type="PANTHER" id="PTHR11229">
    <property type="entry name" value="50S RIBOSOMAL PROTEIN L3"/>
    <property type="match status" value="1"/>
</dbReference>
<evidence type="ECO:0000256" key="7">
    <source>
        <dbReference type="HAMAP-Rule" id="MF_01325"/>
    </source>
</evidence>
<evidence type="ECO:0000256" key="2">
    <source>
        <dbReference type="ARBA" id="ARBA00022730"/>
    </source>
</evidence>
<keyword evidence="5 7" id="KW-0687">Ribonucleoprotein</keyword>
<dbReference type="Proteomes" id="UP000192660">
    <property type="component" value="Unassembled WGS sequence"/>
</dbReference>
<dbReference type="InterPro" id="IPR019927">
    <property type="entry name" value="Ribosomal_uL3_bac/org-type"/>
</dbReference>
<proteinExistence type="inferred from homology"/>
<dbReference type="NCBIfam" id="TIGR03625">
    <property type="entry name" value="L3_bact"/>
    <property type="match status" value="1"/>
</dbReference>
<dbReference type="EMBL" id="FWWY01000001">
    <property type="protein sequence ID" value="SMC02918.1"/>
    <property type="molecule type" value="Genomic_DNA"/>
</dbReference>
<evidence type="ECO:0000313" key="12">
    <source>
        <dbReference type="Proteomes" id="UP000192660"/>
    </source>
</evidence>
<evidence type="ECO:0000256" key="3">
    <source>
        <dbReference type="ARBA" id="ARBA00022884"/>
    </source>
</evidence>
<evidence type="ECO:0000256" key="8">
    <source>
        <dbReference type="RuleBase" id="RU003905"/>
    </source>
</evidence>
<gene>
    <name evidence="7" type="primary">rplC</name>
    <name evidence="11" type="ORF">SAMN00768000_0817</name>
</gene>
<evidence type="ECO:0000256" key="5">
    <source>
        <dbReference type="ARBA" id="ARBA00023274"/>
    </source>
</evidence>
<comment type="subunit">
    <text evidence="7 9">Part of the 50S ribosomal subunit. Forms a cluster with proteins L14 and L19.</text>
</comment>
<dbReference type="InterPro" id="IPR000597">
    <property type="entry name" value="Ribosomal_uL3"/>
</dbReference>
<protein>
    <recommendedName>
        <fullName evidence="6 7">Large ribosomal subunit protein uL3</fullName>
    </recommendedName>
</protein>
<dbReference type="FunFam" id="2.40.30.10:FF:000004">
    <property type="entry name" value="50S ribosomal protein L3"/>
    <property type="match status" value="1"/>
</dbReference>
<dbReference type="RefSeq" id="WP_084660894.1">
    <property type="nucleotide sequence ID" value="NZ_FWWY01000001.1"/>
</dbReference>
<keyword evidence="2 7" id="KW-0699">rRNA-binding</keyword>
<evidence type="ECO:0000256" key="4">
    <source>
        <dbReference type="ARBA" id="ARBA00022980"/>
    </source>
</evidence>
<dbReference type="InterPro" id="IPR009000">
    <property type="entry name" value="Transl_B-barrel_sf"/>
</dbReference>
<feature type="compositionally biased region" description="Basic residues" evidence="10">
    <location>
        <begin position="158"/>
        <end position="168"/>
    </location>
</feature>
<organism evidence="11 12">
    <name type="scientific">Sulfobacillus thermosulfidooxidans (strain DSM 9293 / VKM B-1269 / AT-1)</name>
    <dbReference type="NCBI Taxonomy" id="929705"/>
    <lineage>
        <taxon>Bacteria</taxon>
        <taxon>Bacillati</taxon>
        <taxon>Bacillota</taxon>
        <taxon>Clostridia</taxon>
        <taxon>Eubacteriales</taxon>
        <taxon>Clostridiales Family XVII. Incertae Sedis</taxon>
        <taxon>Sulfobacillus</taxon>
    </lineage>
</organism>
<keyword evidence="12" id="KW-1185">Reference proteome</keyword>
<dbReference type="GO" id="GO:0006412">
    <property type="term" value="P:translation"/>
    <property type="evidence" value="ECO:0007669"/>
    <property type="project" value="UniProtKB-UniRule"/>
</dbReference>
<reference evidence="12" key="1">
    <citation type="submission" date="2017-04" db="EMBL/GenBank/DDBJ databases">
        <authorList>
            <person name="Varghese N."/>
            <person name="Submissions S."/>
        </authorList>
    </citation>
    <scope>NUCLEOTIDE SEQUENCE [LARGE SCALE GENOMIC DNA]</scope>
    <source>
        <strain evidence="12">DSM 9293</strain>
    </source>
</reference>
<sequence>MKGIIGIKVGMTQVFDDEGRAVPVTVIHAEPNKVLRLRTQAKDGYDAVQLGVGAIKPHKVAQPQRKDFEKLAVEPVRFVREFRLPGATDLEPGSVIKVEDAFSPGDIVDVTGTSKGKGFAGVIKRWGFRRGPTSHGSKYHRRVGSLAARTSGGGGRVHPGRKMPGHKGHARVTVLRLRVERVDADRNLLLVRGAVPGPRGSLVMVRDSVRNRKGAM</sequence>
<evidence type="ECO:0000256" key="9">
    <source>
        <dbReference type="RuleBase" id="RU003906"/>
    </source>
</evidence>
<name>A0A1W1W9D2_SULTA</name>
<dbReference type="PROSITE" id="PS00474">
    <property type="entry name" value="RIBOSOMAL_L3"/>
    <property type="match status" value="1"/>
</dbReference>
<feature type="region of interest" description="Disordered" evidence="10">
    <location>
        <begin position="147"/>
        <end position="168"/>
    </location>
</feature>
<keyword evidence="4 7" id="KW-0689">Ribosomal protein</keyword>
<dbReference type="STRING" id="28034.BFX07_05660"/>
<dbReference type="GO" id="GO:0019843">
    <property type="term" value="F:rRNA binding"/>
    <property type="evidence" value="ECO:0007669"/>
    <property type="project" value="UniProtKB-UniRule"/>
</dbReference>
<dbReference type="OrthoDB" id="9806135at2"/>
<evidence type="ECO:0000256" key="6">
    <source>
        <dbReference type="ARBA" id="ARBA00035243"/>
    </source>
</evidence>
<keyword evidence="3 7" id="KW-0694">RNA-binding</keyword>
<dbReference type="InterPro" id="IPR019926">
    <property type="entry name" value="Ribosomal_uL3_CS"/>
</dbReference>
<dbReference type="Pfam" id="PF00297">
    <property type="entry name" value="Ribosomal_L3"/>
    <property type="match status" value="1"/>
</dbReference>
<dbReference type="Gene3D" id="3.30.160.810">
    <property type="match status" value="1"/>
</dbReference>
<dbReference type="GO" id="GO:0003735">
    <property type="term" value="F:structural constituent of ribosome"/>
    <property type="evidence" value="ECO:0007669"/>
    <property type="project" value="UniProtKB-UniRule"/>
</dbReference>